<sequence length="101" mass="11102">MTSRNGYFPGKTKAKRSAIITPRTAQETQIAAMPRQSRAARQALAKTPPLRVGGDGLVEGADRIMRTPTEHQAAGVAFKVARIYLRVSCRFQKTTAPSDWM</sequence>
<keyword evidence="2" id="KW-0614">Plasmid</keyword>
<name>A0A0D3RKG5_PROMI</name>
<accession>A0A0D3RKG5</accession>
<dbReference type="AlphaFoldDB" id="A0A0D3RKG5"/>
<feature type="region of interest" description="Disordered" evidence="1">
    <location>
        <begin position="25"/>
        <end position="55"/>
    </location>
</feature>
<organism evidence="2">
    <name type="scientific">Proteus mirabilis</name>
    <dbReference type="NCBI Taxonomy" id="584"/>
    <lineage>
        <taxon>Bacteria</taxon>
        <taxon>Pseudomonadati</taxon>
        <taxon>Pseudomonadota</taxon>
        <taxon>Gammaproteobacteria</taxon>
        <taxon>Enterobacterales</taxon>
        <taxon>Morganellaceae</taxon>
        <taxon>Proteus</taxon>
    </lineage>
</organism>
<dbReference type="EMBL" id="KF743817">
    <property type="protein sequence ID" value="AJS10250.1"/>
    <property type="molecule type" value="Genomic_DNA"/>
</dbReference>
<gene>
    <name evidence="2" type="primary">parA</name>
</gene>
<geneLocation type="plasmid" evidence="2">
    <name>R772</name>
</geneLocation>
<evidence type="ECO:0000256" key="1">
    <source>
        <dbReference type="SAM" id="MobiDB-lite"/>
    </source>
</evidence>
<evidence type="ECO:0000313" key="2">
    <source>
        <dbReference type="EMBL" id="AJS10250.1"/>
    </source>
</evidence>
<dbReference type="RefSeq" id="WP_218126865.1">
    <property type="nucleotide sequence ID" value="NZ_KF743817.1"/>
</dbReference>
<protein>
    <submittedName>
        <fullName evidence="2">ParA</fullName>
    </submittedName>
</protein>
<reference evidence="2" key="1">
    <citation type="submission" date="2013-10" db="EMBL/GenBank/DDBJ databases">
        <title>Evidence of transpositional dispersion of a non self-mobile and phenotypically cryptic member of the Tn5053 family of res hunter transposons.</title>
        <authorList>
            <person name="Petrovski S."/>
            <person name="Damtsis M."/>
            <person name="Stanisich V.A."/>
        </authorList>
    </citation>
    <scope>NUCLEOTIDE SEQUENCE</scope>
    <source>
        <plasmid evidence="2">R772</plasmid>
    </source>
</reference>
<proteinExistence type="predicted"/>